<dbReference type="EMBL" id="BMTL01000007">
    <property type="protein sequence ID" value="GGR80751.1"/>
    <property type="molecule type" value="Genomic_DNA"/>
</dbReference>
<comment type="caution">
    <text evidence="2">The sequence shown here is derived from an EMBL/GenBank/DDBJ whole genome shotgun (WGS) entry which is preliminary data.</text>
</comment>
<reference evidence="2" key="2">
    <citation type="submission" date="2020-09" db="EMBL/GenBank/DDBJ databases">
        <authorList>
            <person name="Sun Q."/>
            <person name="Ohkuma M."/>
        </authorList>
    </citation>
    <scope>NUCLEOTIDE SEQUENCE</scope>
    <source>
        <strain evidence="2">JCM 4386</strain>
    </source>
</reference>
<keyword evidence="3" id="KW-1185">Reference proteome</keyword>
<feature type="compositionally biased region" description="Polar residues" evidence="1">
    <location>
        <begin position="185"/>
        <end position="196"/>
    </location>
</feature>
<evidence type="ECO:0000313" key="3">
    <source>
        <dbReference type="Proteomes" id="UP000606194"/>
    </source>
</evidence>
<evidence type="ECO:0000313" key="2">
    <source>
        <dbReference type="EMBL" id="GGR80751.1"/>
    </source>
</evidence>
<accession>A0A918FTU0</accession>
<organism evidence="2 3">
    <name type="scientific">Streptomyces humidus</name>
    <dbReference type="NCBI Taxonomy" id="52259"/>
    <lineage>
        <taxon>Bacteria</taxon>
        <taxon>Bacillati</taxon>
        <taxon>Actinomycetota</taxon>
        <taxon>Actinomycetes</taxon>
        <taxon>Kitasatosporales</taxon>
        <taxon>Streptomycetaceae</taxon>
        <taxon>Streptomyces</taxon>
    </lineage>
</organism>
<gene>
    <name evidence="2" type="ORF">GCM10010269_19870</name>
</gene>
<dbReference type="AlphaFoldDB" id="A0A918FTU0"/>
<sequence>MVGVEQRTNSLRTGRLDPILVLAFPQVRSTFLSGPQTLGSLLIPECTITPVSQAIVTDLEEPLLNPPLPRLLRSRFVQSRSAVRAESLFLRCDICSPLVLGRIGHDPQLGPGTPPVRDRHRRHHHPNPGTRHTPASYLQCPLLDQPVHHPGRLCHGTSQQARNRRIRTVTASRHRPAHEPHSTVRPGSQHQPQQRQPLRGSPSAPPSTKQTHGRLWLAHRRPPRREQRLAQRQQDCQFTLLQHQSLRATPGLSSRQWK</sequence>
<name>A0A918FTU0_9ACTN</name>
<feature type="region of interest" description="Disordered" evidence="1">
    <location>
        <begin position="169"/>
        <end position="226"/>
    </location>
</feature>
<reference evidence="2" key="1">
    <citation type="journal article" date="2014" name="Int. J. Syst. Evol. Microbiol.">
        <title>Complete genome sequence of Corynebacterium casei LMG S-19264T (=DSM 44701T), isolated from a smear-ripened cheese.</title>
        <authorList>
            <consortium name="US DOE Joint Genome Institute (JGI-PGF)"/>
            <person name="Walter F."/>
            <person name="Albersmeier A."/>
            <person name="Kalinowski J."/>
            <person name="Ruckert C."/>
        </authorList>
    </citation>
    <scope>NUCLEOTIDE SEQUENCE</scope>
    <source>
        <strain evidence="2">JCM 4386</strain>
    </source>
</reference>
<dbReference type="Proteomes" id="UP000606194">
    <property type="component" value="Unassembled WGS sequence"/>
</dbReference>
<protein>
    <submittedName>
        <fullName evidence="2">Uncharacterized protein</fullName>
    </submittedName>
</protein>
<evidence type="ECO:0000256" key="1">
    <source>
        <dbReference type="SAM" id="MobiDB-lite"/>
    </source>
</evidence>
<proteinExistence type="predicted"/>
<feature type="region of interest" description="Disordered" evidence="1">
    <location>
        <begin position="105"/>
        <end position="136"/>
    </location>
</feature>